<dbReference type="OMA" id="ANPHEFY"/>
<feature type="domain" description="Peptidase S33 tripeptidyl aminopeptidase-like C-terminal" evidence="4">
    <location>
        <begin position="405"/>
        <end position="486"/>
    </location>
</feature>
<evidence type="ECO:0000256" key="1">
    <source>
        <dbReference type="ARBA" id="ARBA00010088"/>
    </source>
</evidence>
<evidence type="ECO:0000256" key="3">
    <source>
        <dbReference type="SAM" id="SignalP"/>
    </source>
</evidence>
<dbReference type="Proteomes" id="UP000030651">
    <property type="component" value="Unassembled WGS sequence"/>
</dbReference>
<keyword evidence="2" id="KW-0378">Hydrolase</keyword>
<proteinExistence type="inferred from homology"/>
<dbReference type="InParanoid" id="W3WQW4"/>
<dbReference type="STRING" id="1229662.W3WQW4"/>
<dbReference type="PANTHER" id="PTHR43248:SF25">
    <property type="entry name" value="AB HYDROLASE-1 DOMAIN-CONTAINING PROTEIN-RELATED"/>
    <property type="match status" value="1"/>
</dbReference>
<dbReference type="RefSeq" id="XP_007838382.1">
    <property type="nucleotide sequence ID" value="XM_007840191.1"/>
</dbReference>
<dbReference type="SUPFAM" id="SSF53474">
    <property type="entry name" value="alpha/beta-Hydrolases"/>
    <property type="match status" value="1"/>
</dbReference>
<name>W3WQW4_PESFW</name>
<keyword evidence="3" id="KW-0732">Signal</keyword>
<organism evidence="5 6">
    <name type="scientific">Pestalotiopsis fici (strain W106-1 / CGMCC3.15140)</name>
    <dbReference type="NCBI Taxonomy" id="1229662"/>
    <lineage>
        <taxon>Eukaryota</taxon>
        <taxon>Fungi</taxon>
        <taxon>Dikarya</taxon>
        <taxon>Ascomycota</taxon>
        <taxon>Pezizomycotina</taxon>
        <taxon>Sordariomycetes</taxon>
        <taxon>Xylariomycetidae</taxon>
        <taxon>Amphisphaeriales</taxon>
        <taxon>Sporocadaceae</taxon>
        <taxon>Pestalotiopsis</taxon>
    </lineage>
</organism>
<dbReference type="Gene3D" id="3.40.50.1820">
    <property type="entry name" value="alpha/beta hydrolase"/>
    <property type="match status" value="1"/>
</dbReference>
<dbReference type="InterPro" id="IPR029058">
    <property type="entry name" value="AB_hydrolase_fold"/>
</dbReference>
<accession>W3WQW4</accession>
<dbReference type="Pfam" id="PF08386">
    <property type="entry name" value="Abhydrolase_4"/>
    <property type="match status" value="1"/>
</dbReference>
<dbReference type="GeneID" id="19276623"/>
<evidence type="ECO:0000313" key="6">
    <source>
        <dbReference type="Proteomes" id="UP000030651"/>
    </source>
</evidence>
<dbReference type="EMBL" id="KI912117">
    <property type="protein sequence ID" value="ETS76223.1"/>
    <property type="molecule type" value="Genomic_DNA"/>
</dbReference>
<evidence type="ECO:0000313" key="5">
    <source>
        <dbReference type="EMBL" id="ETS76223.1"/>
    </source>
</evidence>
<evidence type="ECO:0000259" key="4">
    <source>
        <dbReference type="Pfam" id="PF08386"/>
    </source>
</evidence>
<feature type="signal peptide" evidence="3">
    <location>
        <begin position="1"/>
        <end position="18"/>
    </location>
</feature>
<dbReference type="OrthoDB" id="425534at2759"/>
<sequence>MLFKKFMLPVSAAFAVSAKPLGIRAGQNSTSGTIEWGACEESINSTLPIQCGTLTVPLDYTNVSDTRTIDLALLRIPSLNTTSKGSILFNFGGPGAEARNTLVSYEETLMRSTGGEHDLIAFDPRGTAEALAYNCYPDPAQRPPAPVSDSSDKALGEVWAIGSSIAQTCLNNTKDTAPYIGTAFVARDMMQIVDALGEDGMLRYWGISYGTVLGATVAAMFPDRMDKLLLDGVVNCHNYYHKSGIDVDQLLSADSAFTETLRECIEAGELCALSQVNSTALELQATLLVLAEDIRKFPIAIDGIIIDYAAVINLYYLSIRSSGFQSFAPLILNLLNRENLESIAAVYRALEGQGILQNPDALLGIKGGDTIPRYSTLDGVLPTIDYMKQTTSIFWGLTTIHATLYAQWPFEAKERYEGDFNVTTPNPVLFLGNTYDPATPLASAYNMSATFEESVVLEQHGFGHSSLSQPSNCTASIIGDYFVNGKSYYDEKGLENMADSRWVVSMLPTIVRNNIMLSTRVLGYLQSKVPTSKI</sequence>
<dbReference type="InterPro" id="IPR013595">
    <property type="entry name" value="Pept_S33_TAP-like_C"/>
</dbReference>
<reference evidence="6" key="1">
    <citation type="journal article" date="2015" name="BMC Genomics">
        <title>Genomic and transcriptomic analysis of the endophytic fungus Pestalotiopsis fici reveals its lifestyle and high potential for synthesis of natural products.</title>
        <authorList>
            <person name="Wang X."/>
            <person name="Zhang X."/>
            <person name="Liu L."/>
            <person name="Xiang M."/>
            <person name="Wang W."/>
            <person name="Sun X."/>
            <person name="Che Y."/>
            <person name="Guo L."/>
            <person name="Liu G."/>
            <person name="Guo L."/>
            <person name="Wang C."/>
            <person name="Yin W.B."/>
            <person name="Stadler M."/>
            <person name="Zhang X."/>
            <person name="Liu X."/>
        </authorList>
    </citation>
    <scope>NUCLEOTIDE SEQUENCE [LARGE SCALE GENOMIC DNA]</scope>
    <source>
        <strain evidence="6">W106-1 / CGMCC3.15140</strain>
    </source>
</reference>
<gene>
    <name evidence="5" type="ORF">PFICI_11610</name>
</gene>
<protein>
    <recommendedName>
        <fullName evidence="4">Peptidase S33 tripeptidyl aminopeptidase-like C-terminal domain-containing protein</fullName>
    </recommendedName>
</protein>
<dbReference type="HOGENOM" id="CLU_013364_5_0_1"/>
<feature type="chain" id="PRO_5004834085" description="Peptidase S33 tripeptidyl aminopeptidase-like C-terminal domain-containing protein" evidence="3">
    <location>
        <begin position="19"/>
        <end position="534"/>
    </location>
</feature>
<evidence type="ECO:0000256" key="2">
    <source>
        <dbReference type="ARBA" id="ARBA00022801"/>
    </source>
</evidence>
<dbReference type="GO" id="GO:0016787">
    <property type="term" value="F:hydrolase activity"/>
    <property type="evidence" value="ECO:0007669"/>
    <property type="project" value="UniProtKB-KW"/>
</dbReference>
<keyword evidence="6" id="KW-1185">Reference proteome</keyword>
<dbReference type="AlphaFoldDB" id="W3WQW4"/>
<dbReference type="eggNOG" id="ENOG502RZ4D">
    <property type="taxonomic scope" value="Eukaryota"/>
</dbReference>
<dbReference type="PANTHER" id="PTHR43248">
    <property type="entry name" value="2-SUCCINYL-6-HYDROXY-2,4-CYCLOHEXADIENE-1-CARBOXYLATE SYNTHASE"/>
    <property type="match status" value="1"/>
</dbReference>
<dbReference type="InterPro" id="IPR051601">
    <property type="entry name" value="Serine_prot/Carboxylest_S33"/>
</dbReference>
<comment type="similarity">
    <text evidence="1">Belongs to the peptidase S33 family.</text>
</comment>
<dbReference type="KEGG" id="pfy:PFICI_11610"/>